<feature type="transmembrane region" description="Helical" evidence="1">
    <location>
        <begin position="152"/>
        <end position="174"/>
    </location>
</feature>
<organism evidence="2 3">
    <name type="scientific">Sphingobacterium thalpophilum</name>
    <dbReference type="NCBI Taxonomy" id="259"/>
    <lineage>
        <taxon>Bacteria</taxon>
        <taxon>Pseudomonadati</taxon>
        <taxon>Bacteroidota</taxon>
        <taxon>Sphingobacteriia</taxon>
        <taxon>Sphingobacteriales</taxon>
        <taxon>Sphingobacteriaceae</taxon>
        <taxon>Sphingobacterium</taxon>
    </lineage>
</organism>
<dbReference type="Proteomes" id="UP000308196">
    <property type="component" value="Chromosome"/>
</dbReference>
<dbReference type="EMBL" id="LR590484">
    <property type="protein sequence ID" value="VTR28015.1"/>
    <property type="molecule type" value="Genomic_DNA"/>
</dbReference>
<evidence type="ECO:0000256" key="1">
    <source>
        <dbReference type="SAM" id="Phobius"/>
    </source>
</evidence>
<proteinExistence type="predicted"/>
<protein>
    <submittedName>
        <fullName evidence="2">Uncharacterized protein</fullName>
    </submittedName>
</protein>
<gene>
    <name evidence="2" type="ORF">NCTC11429_00097</name>
</gene>
<keyword evidence="1" id="KW-1133">Transmembrane helix</keyword>
<accession>A0A4U9U520</accession>
<dbReference type="AlphaFoldDB" id="A0A4U9U520"/>
<reference evidence="2 3" key="1">
    <citation type="submission" date="2019-05" db="EMBL/GenBank/DDBJ databases">
        <authorList>
            <consortium name="Pathogen Informatics"/>
        </authorList>
    </citation>
    <scope>NUCLEOTIDE SEQUENCE [LARGE SCALE GENOMIC DNA]</scope>
    <source>
        <strain evidence="2 3">NCTC11429</strain>
    </source>
</reference>
<keyword evidence="1" id="KW-0472">Membrane</keyword>
<name>A0A4U9U520_9SPHI</name>
<evidence type="ECO:0000313" key="2">
    <source>
        <dbReference type="EMBL" id="VTR28015.1"/>
    </source>
</evidence>
<keyword evidence="1" id="KW-0812">Transmembrane</keyword>
<sequence>MYLLLPIMLHSLLPKTLHRYCHFCCTLNCQKLCILKMYMYKRLLFSIVFLLFCSCKLYQSERKEALREEQTQSKYKQQLDIWYSGQIDSQSRHWLFLTDSSFRFHPISGLIGQKGQLAMLESQVKISNKQGASTNSSASRVKTLQQQSTEKWSAWVVPNLWLIGLLLVAFALAWKFRSFF</sequence>
<dbReference type="KEGG" id="stha:NCTC11429_00097"/>
<evidence type="ECO:0000313" key="3">
    <source>
        <dbReference type="Proteomes" id="UP000308196"/>
    </source>
</evidence>